<dbReference type="Proteomes" id="UP000745764">
    <property type="component" value="Unassembled WGS sequence"/>
</dbReference>
<evidence type="ECO:0000256" key="6">
    <source>
        <dbReference type="ARBA" id="ARBA00022692"/>
    </source>
</evidence>
<keyword evidence="13" id="KW-1185">Reference proteome</keyword>
<dbReference type="PANTHER" id="PTHR12154:SF4">
    <property type="entry name" value="UDP-N-ACETYLGLUCOSAMINE TRANSFERASE SUBUNIT ALG14 HOMOLOG"/>
    <property type="match status" value="1"/>
</dbReference>
<evidence type="ECO:0000256" key="11">
    <source>
        <dbReference type="RuleBase" id="RU362127"/>
    </source>
</evidence>
<feature type="transmembrane region" description="Helical" evidence="11">
    <location>
        <begin position="161"/>
        <end position="178"/>
    </location>
</feature>
<dbReference type="EMBL" id="CAINUL010000016">
    <property type="protein sequence ID" value="CAD0113637.1"/>
    <property type="molecule type" value="Genomic_DNA"/>
</dbReference>
<evidence type="ECO:0000256" key="10">
    <source>
        <dbReference type="ARBA" id="ARBA00032062"/>
    </source>
</evidence>
<proteinExistence type="inferred from homology"/>
<comment type="subcellular location">
    <subcellularLocation>
        <location evidence="1 11">Endoplasmic reticulum membrane</location>
        <topology evidence="1 11">Single-pass membrane protein</topology>
    </subcellularLocation>
    <subcellularLocation>
        <location evidence="2">Nucleus membrane</location>
        <topology evidence="2">Single-pass membrane protein</topology>
    </subcellularLocation>
</comment>
<keyword evidence="9 11" id="KW-0472">Membrane</keyword>
<comment type="caution">
    <text evidence="11">Lacks conserved residue(s) required for the propagation of feature annotation.</text>
</comment>
<evidence type="ECO:0000256" key="5">
    <source>
        <dbReference type="ARBA" id="ARBA00017467"/>
    </source>
</evidence>
<evidence type="ECO:0000256" key="3">
    <source>
        <dbReference type="ARBA" id="ARBA00009731"/>
    </source>
</evidence>
<comment type="function">
    <text evidence="11">Involved in protein N-glycosylation. Essential for the second step of the dolichol-linked oligosaccharide pathway. Anchors the catalytic subunit ALG13 to the ER.</text>
</comment>
<evidence type="ECO:0000256" key="8">
    <source>
        <dbReference type="ARBA" id="ARBA00022989"/>
    </source>
</evidence>
<feature type="transmembrane region" description="Helical" evidence="11">
    <location>
        <begin position="122"/>
        <end position="141"/>
    </location>
</feature>
<dbReference type="AlphaFoldDB" id="A0A9N8KSS1"/>
<gene>
    <name evidence="11" type="primary">ALG14</name>
    <name evidence="12" type="ORF">AWRI4620_LOCUS7892</name>
</gene>
<reference evidence="12" key="1">
    <citation type="submission" date="2020-06" db="EMBL/GenBank/DDBJ databases">
        <authorList>
            <person name="Onetto C."/>
        </authorList>
    </citation>
    <scope>NUCLEOTIDE SEQUENCE</scope>
</reference>
<comment type="subunit">
    <text evidence="4 11">Heterodimer with ALG13 to form a functional enzyme.</text>
</comment>
<comment type="caution">
    <text evidence="12">The sequence shown here is derived from an EMBL/GenBank/DDBJ whole genome shotgun (WGS) entry which is preliminary data.</text>
</comment>
<dbReference type="OrthoDB" id="17098at2759"/>
<protein>
    <recommendedName>
        <fullName evidence="5 11">UDP-N-acetylglucosamine transferase subunit ALG14</fullName>
    </recommendedName>
    <alternativeName>
        <fullName evidence="10 11">Asparagine-linked glycosylation protein 14</fullName>
    </alternativeName>
</protein>
<organism evidence="12 13">
    <name type="scientific">Aureobasidium uvarum</name>
    <dbReference type="NCBI Taxonomy" id="2773716"/>
    <lineage>
        <taxon>Eukaryota</taxon>
        <taxon>Fungi</taxon>
        <taxon>Dikarya</taxon>
        <taxon>Ascomycota</taxon>
        <taxon>Pezizomycotina</taxon>
        <taxon>Dothideomycetes</taxon>
        <taxon>Dothideomycetidae</taxon>
        <taxon>Dothideales</taxon>
        <taxon>Saccotheciaceae</taxon>
        <taxon>Aureobasidium</taxon>
    </lineage>
</organism>
<accession>A0A9N8KSS1</accession>
<keyword evidence="6 11" id="KW-0812">Transmembrane</keyword>
<evidence type="ECO:0000313" key="13">
    <source>
        <dbReference type="Proteomes" id="UP000745764"/>
    </source>
</evidence>
<dbReference type="GO" id="GO:0006488">
    <property type="term" value="P:dolichol-linked oligosaccharide biosynthetic process"/>
    <property type="evidence" value="ECO:0007669"/>
    <property type="project" value="InterPro"/>
</dbReference>
<dbReference type="GO" id="GO:0004577">
    <property type="term" value="F:N-acetylglucosaminyldiphosphodolichol N-acetylglucosaminyltransferase activity"/>
    <property type="evidence" value="ECO:0007669"/>
    <property type="project" value="TreeGrafter"/>
</dbReference>
<keyword evidence="8 11" id="KW-1133">Transmembrane helix</keyword>
<dbReference type="Gene3D" id="3.40.50.2000">
    <property type="entry name" value="Glycogen Phosphorylase B"/>
    <property type="match status" value="1"/>
</dbReference>
<feature type="transmembrane region" description="Helical" evidence="11">
    <location>
        <begin position="6"/>
        <end position="28"/>
    </location>
</feature>
<dbReference type="InterPro" id="IPR013969">
    <property type="entry name" value="Oligosacch_biosynth_Alg14"/>
</dbReference>
<evidence type="ECO:0000256" key="4">
    <source>
        <dbReference type="ARBA" id="ARBA00011335"/>
    </source>
</evidence>
<dbReference type="GO" id="GO:0043541">
    <property type="term" value="C:UDP-N-acetylglucosamine transferase complex"/>
    <property type="evidence" value="ECO:0007669"/>
    <property type="project" value="TreeGrafter"/>
</dbReference>
<dbReference type="GO" id="GO:0031965">
    <property type="term" value="C:nuclear membrane"/>
    <property type="evidence" value="ECO:0007669"/>
    <property type="project" value="UniProtKB-SubCell"/>
</dbReference>
<evidence type="ECO:0000256" key="7">
    <source>
        <dbReference type="ARBA" id="ARBA00022824"/>
    </source>
</evidence>
<evidence type="ECO:0000256" key="1">
    <source>
        <dbReference type="ARBA" id="ARBA00004389"/>
    </source>
</evidence>
<evidence type="ECO:0000256" key="9">
    <source>
        <dbReference type="ARBA" id="ARBA00023136"/>
    </source>
</evidence>
<dbReference type="PANTHER" id="PTHR12154">
    <property type="entry name" value="GLYCOSYL TRANSFERASE-RELATED"/>
    <property type="match status" value="1"/>
</dbReference>
<name>A0A9N8KSS1_9PEZI</name>
<keyword evidence="7 11" id="KW-0256">Endoplasmic reticulum</keyword>
<evidence type="ECO:0000313" key="12">
    <source>
        <dbReference type="EMBL" id="CAD0113637.1"/>
    </source>
</evidence>
<sequence>MTLLNNPVLAILATFALFALQFATLRLLSLAPHRRPPPTPRKRGTPAHLLIVLGSGGHTAEMISMLRRGTTCNKFTHRTWLVSSCDNFSAAFAKEFEQEIGEKNGTYRVVQVRRARKIHQSLFSAPWSCLLCLWDCLRLLVPSSAAAEYGYPDLILTNGPATATILVFASVLLRFLGLQGKDGKGEMRTIYVESWARVKKLSLSGRLLCWVVDRVLVQWEQLQGAGVGGRAEFKGVLV</sequence>
<comment type="similarity">
    <text evidence="3 11">Belongs to the ALG14 family.</text>
</comment>
<dbReference type="Pfam" id="PF08660">
    <property type="entry name" value="Alg14"/>
    <property type="match status" value="1"/>
</dbReference>
<evidence type="ECO:0000256" key="2">
    <source>
        <dbReference type="ARBA" id="ARBA00004590"/>
    </source>
</evidence>